<dbReference type="InterPro" id="IPR057727">
    <property type="entry name" value="WCX_dom"/>
</dbReference>
<dbReference type="Pfam" id="PF25583">
    <property type="entry name" value="WCX"/>
    <property type="match status" value="1"/>
</dbReference>
<dbReference type="InterPro" id="IPR026881">
    <property type="entry name" value="WYL_dom"/>
</dbReference>
<gene>
    <name evidence="4" type="ORF">IAC57_03085</name>
</gene>
<dbReference type="PANTHER" id="PTHR34580:SF1">
    <property type="entry name" value="PROTEIN PAFC"/>
    <property type="match status" value="1"/>
</dbReference>
<comment type="caution">
    <text evidence="4">The sequence shown here is derived from an EMBL/GenBank/DDBJ whole genome shotgun (WGS) entry which is preliminary data.</text>
</comment>
<dbReference type="InterPro" id="IPR013196">
    <property type="entry name" value="HTH_11"/>
</dbReference>
<dbReference type="EMBL" id="DVMZ01000081">
    <property type="protein sequence ID" value="HIU59066.1"/>
    <property type="molecule type" value="Genomic_DNA"/>
</dbReference>
<evidence type="ECO:0000313" key="5">
    <source>
        <dbReference type="Proteomes" id="UP000824081"/>
    </source>
</evidence>
<evidence type="ECO:0000313" key="4">
    <source>
        <dbReference type="EMBL" id="HIU59066.1"/>
    </source>
</evidence>
<feature type="domain" description="WYL" evidence="2">
    <location>
        <begin position="138"/>
        <end position="203"/>
    </location>
</feature>
<evidence type="ECO:0000259" key="1">
    <source>
        <dbReference type="Pfam" id="PF08279"/>
    </source>
</evidence>
<dbReference type="InterPro" id="IPR036388">
    <property type="entry name" value="WH-like_DNA-bd_sf"/>
</dbReference>
<evidence type="ECO:0000259" key="3">
    <source>
        <dbReference type="Pfam" id="PF25583"/>
    </source>
</evidence>
<name>A0A9D1MF42_9FIRM</name>
<dbReference type="AlphaFoldDB" id="A0A9D1MF42"/>
<organism evidence="4 5">
    <name type="scientific">Candidatus Scatosoma pullistercoris</name>
    <dbReference type="NCBI Taxonomy" id="2840934"/>
    <lineage>
        <taxon>Bacteria</taxon>
        <taxon>Bacillati</taxon>
        <taxon>Bacillota</taxon>
        <taxon>Clostridia</taxon>
        <taxon>Candidatus Scatosoma</taxon>
    </lineage>
</organism>
<reference evidence="4" key="2">
    <citation type="journal article" date="2021" name="PeerJ">
        <title>Extensive microbial diversity within the chicken gut microbiome revealed by metagenomics and culture.</title>
        <authorList>
            <person name="Gilroy R."/>
            <person name="Ravi A."/>
            <person name="Getino M."/>
            <person name="Pursley I."/>
            <person name="Horton D.L."/>
            <person name="Alikhan N.F."/>
            <person name="Baker D."/>
            <person name="Gharbi K."/>
            <person name="Hall N."/>
            <person name="Watson M."/>
            <person name="Adriaenssens E.M."/>
            <person name="Foster-Nyarko E."/>
            <person name="Jarju S."/>
            <person name="Secka A."/>
            <person name="Antonio M."/>
            <person name="Oren A."/>
            <person name="Chaudhuri R.R."/>
            <person name="La Ragione R."/>
            <person name="Hildebrand F."/>
            <person name="Pallen M.J."/>
        </authorList>
    </citation>
    <scope>NUCLEOTIDE SEQUENCE</scope>
    <source>
        <strain evidence="4">11687</strain>
    </source>
</reference>
<evidence type="ECO:0000259" key="2">
    <source>
        <dbReference type="Pfam" id="PF13280"/>
    </source>
</evidence>
<dbReference type="Pfam" id="PF13280">
    <property type="entry name" value="WYL"/>
    <property type="match status" value="1"/>
</dbReference>
<dbReference type="InterPro" id="IPR051534">
    <property type="entry name" value="CBASS_pafABC_assoc_protein"/>
</dbReference>
<sequence>MKFSVLLDILFDLLSKRMLTAAYFAEKYGISARTVYRYIDILSLAVPIQVQQGRNGGVFISDSYKLPVNFMTKAEYEAAIEALGAMYSQLPEERFLAARRKLSAQVKSETRNLTLSGTPGTILVDSGTWGDTRSFSEKLRLVEGCIRDCAVVEIDYDSRTGEHTHRKIEPHMLVYKQSIWYVYAFCRKQRAFRLFRLGRISAAVLTGEKFIRRPFRREDIPLKFWTDETASADVRLEIASGAFADVQDWLGGENLYEANGKWYADVRLPDDDTLIRKLIGLGSAVRVLSPDSVRERVREEARKIARLYE</sequence>
<dbReference type="Pfam" id="PF08279">
    <property type="entry name" value="HTH_11"/>
    <property type="match status" value="1"/>
</dbReference>
<feature type="domain" description="Helix-turn-helix type 11" evidence="1">
    <location>
        <begin position="7"/>
        <end position="56"/>
    </location>
</feature>
<proteinExistence type="predicted"/>
<dbReference type="Proteomes" id="UP000824081">
    <property type="component" value="Unassembled WGS sequence"/>
</dbReference>
<dbReference type="PROSITE" id="PS52050">
    <property type="entry name" value="WYL"/>
    <property type="match status" value="1"/>
</dbReference>
<feature type="domain" description="WCX" evidence="3">
    <location>
        <begin position="233"/>
        <end position="305"/>
    </location>
</feature>
<protein>
    <submittedName>
        <fullName evidence="4">YafY family transcriptional regulator</fullName>
    </submittedName>
</protein>
<accession>A0A9D1MF42</accession>
<dbReference type="Gene3D" id="1.10.10.10">
    <property type="entry name" value="Winged helix-like DNA-binding domain superfamily/Winged helix DNA-binding domain"/>
    <property type="match status" value="1"/>
</dbReference>
<reference evidence="4" key="1">
    <citation type="submission" date="2020-10" db="EMBL/GenBank/DDBJ databases">
        <authorList>
            <person name="Gilroy R."/>
        </authorList>
    </citation>
    <scope>NUCLEOTIDE SEQUENCE</scope>
    <source>
        <strain evidence="4">11687</strain>
    </source>
</reference>
<dbReference type="PANTHER" id="PTHR34580">
    <property type="match status" value="1"/>
</dbReference>